<evidence type="ECO:0000256" key="10">
    <source>
        <dbReference type="ARBA" id="ARBA00048540"/>
    </source>
</evidence>
<dbReference type="EMBL" id="CP081150">
    <property type="protein sequence ID" value="QZA79551.1"/>
    <property type="molecule type" value="Genomic_DNA"/>
</dbReference>
<organism evidence="12 13">
    <name type="scientific">Deefgea tanakiae</name>
    <dbReference type="NCBI Taxonomy" id="2865840"/>
    <lineage>
        <taxon>Bacteria</taxon>
        <taxon>Pseudomonadati</taxon>
        <taxon>Pseudomonadota</taxon>
        <taxon>Betaproteobacteria</taxon>
        <taxon>Neisseriales</taxon>
        <taxon>Chitinibacteraceae</taxon>
        <taxon>Deefgea</taxon>
    </lineage>
</organism>
<comment type="similarity">
    <text evidence="11">Belongs to the ApbE family.</text>
</comment>
<comment type="cofactor">
    <cofactor evidence="1">
        <name>Mg(2+)</name>
        <dbReference type="ChEBI" id="CHEBI:18420"/>
    </cofactor>
</comment>
<dbReference type="GO" id="GO:0016740">
    <property type="term" value="F:transferase activity"/>
    <property type="evidence" value="ECO:0007669"/>
    <property type="project" value="UniProtKB-KW"/>
</dbReference>
<gene>
    <name evidence="12" type="ORF">K4H28_13890</name>
</gene>
<keyword evidence="4 11" id="KW-0285">Flavoprotein</keyword>
<dbReference type="PIRSF" id="PIRSF006268">
    <property type="entry name" value="ApbE"/>
    <property type="match status" value="1"/>
</dbReference>
<dbReference type="SUPFAM" id="SSF143631">
    <property type="entry name" value="ApbE-like"/>
    <property type="match status" value="1"/>
</dbReference>
<evidence type="ECO:0000256" key="11">
    <source>
        <dbReference type="PIRNR" id="PIRNR006268"/>
    </source>
</evidence>
<evidence type="ECO:0000313" key="12">
    <source>
        <dbReference type="EMBL" id="QZA79551.1"/>
    </source>
</evidence>
<evidence type="ECO:0000256" key="5">
    <source>
        <dbReference type="ARBA" id="ARBA00022679"/>
    </source>
</evidence>
<dbReference type="Pfam" id="PF02424">
    <property type="entry name" value="ApbE"/>
    <property type="match status" value="1"/>
</dbReference>
<keyword evidence="13" id="KW-1185">Reference proteome</keyword>
<keyword evidence="6 11" id="KW-0479">Metal-binding</keyword>
<dbReference type="InterPro" id="IPR024932">
    <property type="entry name" value="ApbE"/>
</dbReference>
<dbReference type="Proteomes" id="UP000825679">
    <property type="component" value="Chromosome"/>
</dbReference>
<evidence type="ECO:0000313" key="13">
    <source>
        <dbReference type="Proteomes" id="UP000825679"/>
    </source>
</evidence>
<keyword evidence="5 11" id="KW-0808">Transferase</keyword>
<evidence type="ECO:0000256" key="7">
    <source>
        <dbReference type="ARBA" id="ARBA00022827"/>
    </source>
</evidence>
<sequence>MQISIYGLEDDVAAKHAGAALKELDRLHAKLHAWQPSEVTRLNAAFAKGDTTVVDVELADLIKESADYARRSDQLFNPAVGQLVSLWGFHQDTFAPVTPDPVKLQTALAAQPSLENLQWDGASVSSSNPQVALDFGGFAKGWALDHVANQFRKKRVMNALINIGGNVLALGKKGGEPWTVGLQSPRSPEAMATIALKDGEAIGTSGDYQRFFEIKGQRFSHIIDPRTGQPAQGMQAATVLAPVSKDAGAISDVATKPMFINGTATALQYAGRFGVKEVLLISANGDVYITEQLQARLKWLKQPEHLYRLR</sequence>
<name>A0ABX8ZAE6_9NEIS</name>
<keyword evidence="7 11" id="KW-0274">FAD</keyword>
<evidence type="ECO:0000256" key="2">
    <source>
        <dbReference type="ARBA" id="ARBA00011955"/>
    </source>
</evidence>
<comment type="catalytic activity">
    <reaction evidence="10 11">
        <text>L-threonyl-[protein] + FAD = FMN-L-threonyl-[protein] + AMP + H(+)</text>
        <dbReference type="Rhea" id="RHEA:36847"/>
        <dbReference type="Rhea" id="RHEA-COMP:11060"/>
        <dbReference type="Rhea" id="RHEA-COMP:11061"/>
        <dbReference type="ChEBI" id="CHEBI:15378"/>
        <dbReference type="ChEBI" id="CHEBI:30013"/>
        <dbReference type="ChEBI" id="CHEBI:57692"/>
        <dbReference type="ChEBI" id="CHEBI:74257"/>
        <dbReference type="ChEBI" id="CHEBI:456215"/>
        <dbReference type="EC" id="2.7.1.180"/>
    </reaction>
</comment>
<proteinExistence type="inferred from homology"/>
<dbReference type="PANTHER" id="PTHR30040">
    <property type="entry name" value="THIAMINE BIOSYNTHESIS LIPOPROTEIN APBE"/>
    <property type="match status" value="1"/>
</dbReference>
<evidence type="ECO:0000256" key="8">
    <source>
        <dbReference type="ARBA" id="ARBA00022842"/>
    </source>
</evidence>
<accession>A0ABX8ZAE6</accession>
<dbReference type="InterPro" id="IPR003374">
    <property type="entry name" value="ApbE-like_sf"/>
</dbReference>
<evidence type="ECO:0000256" key="9">
    <source>
        <dbReference type="ARBA" id="ARBA00031306"/>
    </source>
</evidence>
<protein>
    <recommendedName>
        <fullName evidence="3 11">FAD:protein FMN transferase</fullName>
        <ecNumber evidence="2 11">2.7.1.180</ecNumber>
    </recommendedName>
    <alternativeName>
        <fullName evidence="9 11">Flavin transferase</fullName>
    </alternativeName>
</protein>
<keyword evidence="8 11" id="KW-0460">Magnesium</keyword>
<evidence type="ECO:0000256" key="6">
    <source>
        <dbReference type="ARBA" id="ARBA00022723"/>
    </source>
</evidence>
<evidence type="ECO:0000256" key="4">
    <source>
        <dbReference type="ARBA" id="ARBA00022630"/>
    </source>
</evidence>
<dbReference type="EC" id="2.7.1.180" evidence="2 11"/>
<evidence type="ECO:0000256" key="1">
    <source>
        <dbReference type="ARBA" id="ARBA00001946"/>
    </source>
</evidence>
<evidence type="ECO:0000256" key="3">
    <source>
        <dbReference type="ARBA" id="ARBA00016337"/>
    </source>
</evidence>
<dbReference type="PANTHER" id="PTHR30040:SF2">
    <property type="entry name" value="FAD:PROTEIN FMN TRANSFERASE"/>
    <property type="match status" value="1"/>
</dbReference>
<reference evidence="12 13" key="1">
    <citation type="submission" date="2021-08" db="EMBL/GenBank/DDBJ databases">
        <title>complete genome sequencing of Deefgea sp. D25.</title>
        <authorList>
            <person name="Bae J.-W."/>
            <person name="Gim D.-H."/>
        </authorList>
    </citation>
    <scope>NUCLEOTIDE SEQUENCE [LARGE SCALE GENOMIC DNA]</scope>
    <source>
        <strain evidence="12 13">D25</strain>
    </source>
</reference>
<dbReference type="Gene3D" id="3.10.520.10">
    <property type="entry name" value="ApbE-like domains"/>
    <property type="match status" value="1"/>
</dbReference>